<comment type="caution">
    <text evidence="8">The sequence shown here is derived from an EMBL/GenBank/DDBJ whole genome shotgun (WGS) entry which is preliminary data.</text>
</comment>
<dbReference type="Pfam" id="PF14378">
    <property type="entry name" value="PAP2_3"/>
    <property type="match status" value="1"/>
</dbReference>
<reference evidence="8 9" key="1">
    <citation type="submission" date="2023-07" db="EMBL/GenBank/DDBJ databases">
        <title>Description of novel actinomycetes strains, isolated from tidal flat sediment.</title>
        <authorList>
            <person name="Lu C."/>
        </authorList>
    </citation>
    <scope>NUCLEOTIDE SEQUENCE [LARGE SCALE GENOMIC DNA]</scope>
    <source>
        <strain evidence="8 9">SYSU T00b441</strain>
    </source>
</reference>
<feature type="compositionally biased region" description="Polar residues" evidence="5">
    <location>
        <begin position="1"/>
        <end position="10"/>
    </location>
</feature>
<comment type="subcellular location">
    <subcellularLocation>
        <location evidence="1">Membrane</location>
        <topology evidence="1">Multi-pass membrane protein</topology>
    </subcellularLocation>
</comment>
<dbReference type="CDD" id="cd03386">
    <property type="entry name" value="PAP2_Aur1_like"/>
    <property type="match status" value="1"/>
</dbReference>
<evidence type="ECO:0000256" key="5">
    <source>
        <dbReference type="SAM" id="MobiDB-lite"/>
    </source>
</evidence>
<keyword evidence="3 6" id="KW-1133">Transmembrane helix</keyword>
<evidence type="ECO:0000259" key="7">
    <source>
        <dbReference type="Pfam" id="PF14378"/>
    </source>
</evidence>
<dbReference type="InterPro" id="IPR036938">
    <property type="entry name" value="PAP2/HPO_sf"/>
</dbReference>
<dbReference type="Proteomes" id="UP001232536">
    <property type="component" value="Unassembled WGS sequence"/>
</dbReference>
<feature type="region of interest" description="Disordered" evidence="5">
    <location>
        <begin position="1"/>
        <end position="24"/>
    </location>
</feature>
<evidence type="ECO:0000256" key="2">
    <source>
        <dbReference type="ARBA" id="ARBA00022692"/>
    </source>
</evidence>
<dbReference type="SUPFAM" id="SSF48317">
    <property type="entry name" value="Acid phosphatase/Vanadium-dependent haloperoxidase"/>
    <property type="match status" value="1"/>
</dbReference>
<dbReference type="RefSeq" id="WP_304602107.1">
    <property type="nucleotide sequence ID" value="NZ_JAUQYP010000002.1"/>
</dbReference>
<organism evidence="8 9">
    <name type="scientific">Actinotalea lenta</name>
    <dbReference type="NCBI Taxonomy" id="3064654"/>
    <lineage>
        <taxon>Bacteria</taxon>
        <taxon>Bacillati</taxon>
        <taxon>Actinomycetota</taxon>
        <taxon>Actinomycetes</taxon>
        <taxon>Micrococcales</taxon>
        <taxon>Cellulomonadaceae</taxon>
        <taxon>Actinotalea</taxon>
    </lineage>
</organism>
<evidence type="ECO:0000256" key="6">
    <source>
        <dbReference type="SAM" id="Phobius"/>
    </source>
</evidence>
<evidence type="ECO:0000256" key="1">
    <source>
        <dbReference type="ARBA" id="ARBA00004141"/>
    </source>
</evidence>
<feature type="region of interest" description="Disordered" evidence="5">
    <location>
        <begin position="258"/>
        <end position="278"/>
    </location>
</feature>
<evidence type="ECO:0000313" key="8">
    <source>
        <dbReference type="EMBL" id="MDO8108405.1"/>
    </source>
</evidence>
<proteinExistence type="predicted"/>
<keyword evidence="9" id="KW-1185">Reference proteome</keyword>
<dbReference type="PANTHER" id="PTHR31310">
    <property type="match status" value="1"/>
</dbReference>
<feature type="transmembrane region" description="Helical" evidence="6">
    <location>
        <begin position="124"/>
        <end position="143"/>
    </location>
</feature>
<name>A0ABT9DBZ0_9CELL</name>
<accession>A0ABT9DBZ0</accession>
<feature type="domain" description="Inositolphosphotransferase Aur1/Ipt1" evidence="7">
    <location>
        <begin position="63"/>
        <end position="247"/>
    </location>
</feature>
<gene>
    <name evidence="8" type="ORF">Q6348_14495</name>
</gene>
<dbReference type="Gene3D" id="1.20.144.10">
    <property type="entry name" value="Phosphatidic acid phosphatase type 2/haloperoxidase"/>
    <property type="match status" value="1"/>
</dbReference>
<evidence type="ECO:0000256" key="3">
    <source>
        <dbReference type="ARBA" id="ARBA00022989"/>
    </source>
</evidence>
<protein>
    <submittedName>
        <fullName evidence="8">Phosphatase PAP2 family protein</fullName>
    </submittedName>
</protein>
<evidence type="ECO:0000313" key="9">
    <source>
        <dbReference type="Proteomes" id="UP001232536"/>
    </source>
</evidence>
<dbReference type="PANTHER" id="PTHR31310:SF7">
    <property type="entry name" value="PA-PHOSPHATASE RELATED-FAMILY PROTEIN DDB_G0268928"/>
    <property type="match status" value="1"/>
</dbReference>
<feature type="transmembrane region" description="Helical" evidence="6">
    <location>
        <begin position="211"/>
        <end position="230"/>
    </location>
</feature>
<dbReference type="EMBL" id="JAUQYP010000002">
    <property type="protein sequence ID" value="MDO8108405.1"/>
    <property type="molecule type" value="Genomic_DNA"/>
</dbReference>
<evidence type="ECO:0000256" key="4">
    <source>
        <dbReference type="ARBA" id="ARBA00023136"/>
    </source>
</evidence>
<dbReference type="InterPro" id="IPR026841">
    <property type="entry name" value="Aur1/Ipt1"/>
</dbReference>
<keyword evidence="4 6" id="KW-0472">Membrane</keyword>
<feature type="transmembrane region" description="Helical" evidence="6">
    <location>
        <begin position="87"/>
        <end position="112"/>
    </location>
</feature>
<sequence length="278" mass="29364">MSSAPGQTDLQAALPEAGRGPARQPRRGLRELCLLVGVYVAYTVVRSFADSDLSPAQHAAGNLLGIERRLGLDVEAGAIHLLLHSELAAVAASVWYSAAHYIVTPLVLVAIYRHRPHLYAPVRRGLLVATCAALVGFLLMPTAPPRLVGPPFVDVLATTSDYGWWGGHASVPPAMASLTNDLAAFPSMHCGWALWVALATWAATSSTALRVAAWSYAVITAVVVVVTGNHWVLDVLAGWALVAVVTWASLRLAVPHPRADESEPTSSPAETDQVLPAG</sequence>
<dbReference type="InterPro" id="IPR052185">
    <property type="entry name" value="IPC_Synthase-Related"/>
</dbReference>
<feature type="transmembrane region" description="Helical" evidence="6">
    <location>
        <begin position="182"/>
        <end position="204"/>
    </location>
</feature>
<feature type="transmembrane region" description="Helical" evidence="6">
    <location>
        <begin position="32"/>
        <end position="49"/>
    </location>
</feature>
<keyword evidence="2 6" id="KW-0812">Transmembrane</keyword>